<evidence type="ECO:0000256" key="5">
    <source>
        <dbReference type="ARBA" id="ARBA00023117"/>
    </source>
</evidence>
<dbReference type="Proteomes" id="UP000261620">
    <property type="component" value="Unplaced"/>
</dbReference>
<dbReference type="PANTHER" id="PTHR45915">
    <property type="entry name" value="TRANSCRIPTION INTERMEDIARY FACTOR"/>
    <property type="match status" value="1"/>
</dbReference>
<evidence type="ECO:0000256" key="6">
    <source>
        <dbReference type="ARBA" id="ARBA00023242"/>
    </source>
</evidence>
<keyword evidence="5 7" id="KW-0103">Bromodomain</keyword>
<dbReference type="Pfam" id="PF00628">
    <property type="entry name" value="PHD"/>
    <property type="match status" value="1"/>
</dbReference>
<evidence type="ECO:0000256" key="4">
    <source>
        <dbReference type="ARBA" id="ARBA00022833"/>
    </source>
</evidence>
<dbReference type="InterPro" id="IPR036427">
    <property type="entry name" value="Bromodomain-like_sf"/>
</dbReference>
<accession>A0A3Q3WBI5</accession>
<evidence type="ECO:0000256" key="2">
    <source>
        <dbReference type="ARBA" id="ARBA00022723"/>
    </source>
</evidence>
<feature type="compositionally biased region" description="Polar residues" evidence="8">
    <location>
        <begin position="1"/>
        <end position="17"/>
    </location>
</feature>
<keyword evidence="11" id="KW-1185">Reference proteome</keyword>
<reference evidence="10" key="2">
    <citation type="submission" date="2025-09" db="UniProtKB">
        <authorList>
            <consortium name="Ensembl"/>
        </authorList>
    </citation>
    <scope>IDENTIFICATION</scope>
</reference>
<dbReference type="InterPro" id="IPR013083">
    <property type="entry name" value="Znf_RING/FYVE/PHD"/>
</dbReference>
<feature type="region of interest" description="Disordered" evidence="8">
    <location>
        <begin position="1"/>
        <end position="93"/>
    </location>
</feature>
<feature type="domain" description="Bromo" evidence="9">
    <location>
        <begin position="197"/>
        <end position="272"/>
    </location>
</feature>
<dbReference type="PRINTS" id="PR00503">
    <property type="entry name" value="BROMODOMAIN"/>
</dbReference>
<name>A0A3Q3WBI5_MOLML</name>
<dbReference type="Gene3D" id="3.30.40.10">
    <property type="entry name" value="Zinc/RING finger domain, C3HC4 (zinc finger)"/>
    <property type="match status" value="1"/>
</dbReference>
<evidence type="ECO:0000259" key="9">
    <source>
        <dbReference type="PROSITE" id="PS50014"/>
    </source>
</evidence>
<dbReference type="Gene3D" id="1.20.920.10">
    <property type="entry name" value="Bromodomain-like"/>
    <property type="match status" value="1"/>
</dbReference>
<dbReference type="AlphaFoldDB" id="A0A3Q3WBI5"/>
<keyword evidence="4" id="KW-0862">Zinc</keyword>
<dbReference type="InterPro" id="IPR011011">
    <property type="entry name" value="Znf_FYVE_PHD"/>
</dbReference>
<keyword evidence="6" id="KW-0539">Nucleus</keyword>
<dbReference type="GO" id="GO:0000785">
    <property type="term" value="C:chromatin"/>
    <property type="evidence" value="ECO:0007669"/>
    <property type="project" value="TreeGrafter"/>
</dbReference>
<dbReference type="SUPFAM" id="SSF47370">
    <property type="entry name" value="Bromodomain"/>
    <property type="match status" value="1"/>
</dbReference>
<dbReference type="InterPro" id="IPR019787">
    <property type="entry name" value="Znf_PHD-finger"/>
</dbReference>
<dbReference type="InterPro" id="IPR001487">
    <property type="entry name" value="Bromodomain"/>
</dbReference>
<dbReference type="PROSITE" id="PS50014">
    <property type="entry name" value="BROMODOMAIN_2"/>
    <property type="match status" value="1"/>
</dbReference>
<evidence type="ECO:0000256" key="1">
    <source>
        <dbReference type="ARBA" id="ARBA00004123"/>
    </source>
</evidence>
<sequence length="333" mass="37446">MMRKCSTGSLFNSTGFTQKPGGFWVTAEEASGPPDRDPSLSPCLFMQNGFSQAAPSDPDPAPVSCTEPYCPDTSSSEEPEQDSGFDCDSDPDQQYILVDSGSDQWDPEGRSETFYLDPDPEQTLVIELDPEPVGGQEVEAEPGPGAEEVESEDFCAVCLNGGELLCCDRCPKVYHLACHIPALAIFPRCEKLTLLLYCHTLSTPFHDPVSPLVSPARNYYQIIKRPINLSVICRKLDKNNTLHYFTAAQFVDDVLLMFKNCATFNYPDSEVAQAGRNLELFFLSQLKEIFPDRTFPSARQDTSDRAQPHWLGRKRKENYRKNRYAFRGQKYYL</sequence>
<dbReference type="InterPro" id="IPR001965">
    <property type="entry name" value="Znf_PHD"/>
</dbReference>
<reference evidence="10" key="1">
    <citation type="submission" date="2025-08" db="UniProtKB">
        <authorList>
            <consortium name="Ensembl"/>
        </authorList>
    </citation>
    <scope>IDENTIFICATION</scope>
</reference>
<dbReference type="SMART" id="SM00297">
    <property type="entry name" value="BROMO"/>
    <property type="match status" value="1"/>
</dbReference>
<dbReference type="SUPFAM" id="SSF57903">
    <property type="entry name" value="FYVE/PHD zinc finger"/>
    <property type="match status" value="1"/>
</dbReference>
<proteinExistence type="predicted"/>
<dbReference type="GO" id="GO:0008270">
    <property type="term" value="F:zinc ion binding"/>
    <property type="evidence" value="ECO:0007669"/>
    <property type="project" value="UniProtKB-KW"/>
</dbReference>
<evidence type="ECO:0000256" key="7">
    <source>
        <dbReference type="PROSITE-ProRule" id="PRU00035"/>
    </source>
</evidence>
<dbReference type="SMART" id="SM00249">
    <property type="entry name" value="PHD"/>
    <property type="match status" value="1"/>
</dbReference>
<evidence type="ECO:0000256" key="8">
    <source>
        <dbReference type="SAM" id="MobiDB-lite"/>
    </source>
</evidence>
<evidence type="ECO:0000256" key="3">
    <source>
        <dbReference type="ARBA" id="ARBA00022771"/>
    </source>
</evidence>
<protein>
    <recommendedName>
        <fullName evidence="9">Bromo domain-containing protein</fullName>
    </recommendedName>
</protein>
<dbReference type="Pfam" id="PF00439">
    <property type="entry name" value="Bromodomain"/>
    <property type="match status" value="1"/>
</dbReference>
<keyword evidence="2" id="KW-0479">Metal-binding</keyword>
<keyword evidence="3" id="KW-0863">Zinc-finger</keyword>
<comment type="subcellular location">
    <subcellularLocation>
        <location evidence="1">Nucleus</location>
    </subcellularLocation>
</comment>
<dbReference type="STRING" id="94237.ENSMMOP00000011863"/>
<dbReference type="Ensembl" id="ENSMMOT00000012064.1">
    <property type="protein sequence ID" value="ENSMMOP00000011863.1"/>
    <property type="gene ID" value="ENSMMOG00000009119.1"/>
</dbReference>
<evidence type="ECO:0000313" key="11">
    <source>
        <dbReference type="Proteomes" id="UP000261620"/>
    </source>
</evidence>
<feature type="compositionally biased region" description="Acidic residues" evidence="8">
    <location>
        <begin position="75"/>
        <end position="91"/>
    </location>
</feature>
<dbReference type="CDD" id="cd05502">
    <property type="entry name" value="Bromo_tif1_like"/>
    <property type="match status" value="1"/>
</dbReference>
<organism evidence="10 11">
    <name type="scientific">Mola mola</name>
    <name type="common">Ocean sunfish</name>
    <name type="synonym">Tetraodon mola</name>
    <dbReference type="NCBI Taxonomy" id="94237"/>
    <lineage>
        <taxon>Eukaryota</taxon>
        <taxon>Metazoa</taxon>
        <taxon>Chordata</taxon>
        <taxon>Craniata</taxon>
        <taxon>Vertebrata</taxon>
        <taxon>Euteleostomi</taxon>
        <taxon>Actinopterygii</taxon>
        <taxon>Neopterygii</taxon>
        <taxon>Teleostei</taxon>
        <taxon>Neoteleostei</taxon>
        <taxon>Acanthomorphata</taxon>
        <taxon>Eupercaria</taxon>
        <taxon>Tetraodontiformes</taxon>
        <taxon>Molidae</taxon>
        <taxon>Mola</taxon>
    </lineage>
</organism>
<evidence type="ECO:0000313" key="10">
    <source>
        <dbReference type="Ensembl" id="ENSMMOP00000011863.1"/>
    </source>
</evidence>
<dbReference type="GO" id="GO:0005634">
    <property type="term" value="C:nucleus"/>
    <property type="evidence" value="ECO:0007669"/>
    <property type="project" value="UniProtKB-SubCell"/>
</dbReference>
<dbReference type="PANTHER" id="PTHR45915:SF7">
    <property type="entry name" value="TRIPARTITE MOTIF-CONTAINING PROTEIN 66"/>
    <property type="match status" value="1"/>
</dbReference>